<dbReference type="GO" id="GO:0005856">
    <property type="term" value="C:cytoskeleton"/>
    <property type="evidence" value="ECO:0007669"/>
    <property type="project" value="InterPro"/>
</dbReference>
<dbReference type="GeneTree" id="ENSGT00930000151032"/>
<dbReference type="PROSITE" id="PS51016">
    <property type="entry name" value="MYTH4"/>
    <property type="match status" value="1"/>
</dbReference>
<evidence type="ECO:0000259" key="1">
    <source>
        <dbReference type="PROSITE" id="PS51016"/>
    </source>
</evidence>
<sequence length="178" mass="20451">AEWPRNCTVRGNSPFGEISWPIWCSLNNPDRILVYRAKLNTALRDSCQRGWRLLYIMTAYYKCSEVLKPYLFKFLQDTCRSPGLHFQGIAKACEQNLRKTLQYGGRAVYPSAMELKAMVAGRSSKRQLFLLPGGIERHLKIKTCSVAFDVVEEICMEMGVHRDEAFNEYAIFAVTNRV</sequence>
<keyword evidence="3" id="KW-1185">Reference proteome</keyword>
<evidence type="ECO:0000313" key="3">
    <source>
        <dbReference type="Proteomes" id="UP000694569"/>
    </source>
</evidence>
<dbReference type="AlphaFoldDB" id="A0A8C5PU39"/>
<name>A0A8C5PU39_9ANUR</name>
<dbReference type="SMART" id="SM00139">
    <property type="entry name" value="MyTH4"/>
    <property type="match status" value="1"/>
</dbReference>
<dbReference type="InterPro" id="IPR000857">
    <property type="entry name" value="MyTH4_dom"/>
</dbReference>
<evidence type="ECO:0000313" key="2">
    <source>
        <dbReference type="Ensembl" id="ENSLLEP00000028023.1"/>
    </source>
</evidence>
<dbReference type="InterPro" id="IPR038185">
    <property type="entry name" value="MyTH4_dom_sf"/>
</dbReference>
<dbReference type="PANTHER" id="PTHR22692:SF21">
    <property type="entry name" value="MYOSIN XVA"/>
    <property type="match status" value="1"/>
</dbReference>
<reference evidence="2" key="2">
    <citation type="submission" date="2025-09" db="UniProtKB">
        <authorList>
            <consortium name="Ensembl"/>
        </authorList>
    </citation>
    <scope>IDENTIFICATION</scope>
</reference>
<protein>
    <recommendedName>
        <fullName evidence="1">MyTH4 domain-containing protein</fullName>
    </recommendedName>
</protein>
<accession>A0A8C5PU39</accession>
<dbReference type="OrthoDB" id="8182952at2759"/>
<dbReference type="Ensembl" id="ENSLLET00000029118.1">
    <property type="protein sequence ID" value="ENSLLEP00000028023.1"/>
    <property type="gene ID" value="ENSLLEG00000017744.1"/>
</dbReference>
<feature type="domain" description="MyTH4" evidence="1">
    <location>
        <begin position="1"/>
        <end position="119"/>
    </location>
</feature>
<dbReference type="Pfam" id="PF00784">
    <property type="entry name" value="MyTH4"/>
    <property type="match status" value="1"/>
</dbReference>
<dbReference type="PANTHER" id="PTHR22692">
    <property type="entry name" value="MYOSIN VII, XV"/>
    <property type="match status" value="1"/>
</dbReference>
<dbReference type="Proteomes" id="UP000694569">
    <property type="component" value="Unplaced"/>
</dbReference>
<proteinExistence type="predicted"/>
<reference evidence="2" key="1">
    <citation type="submission" date="2025-08" db="UniProtKB">
        <authorList>
            <consortium name="Ensembl"/>
        </authorList>
    </citation>
    <scope>IDENTIFICATION</scope>
</reference>
<dbReference type="InterPro" id="IPR051567">
    <property type="entry name" value="Unconventional_Myosin_ATPase"/>
</dbReference>
<organism evidence="2 3">
    <name type="scientific">Leptobrachium leishanense</name>
    <name type="common">Leishan spiny toad</name>
    <dbReference type="NCBI Taxonomy" id="445787"/>
    <lineage>
        <taxon>Eukaryota</taxon>
        <taxon>Metazoa</taxon>
        <taxon>Chordata</taxon>
        <taxon>Craniata</taxon>
        <taxon>Vertebrata</taxon>
        <taxon>Euteleostomi</taxon>
        <taxon>Amphibia</taxon>
        <taxon>Batrachia</taxon>
        <taxon>Anura</taxon>
        <taxon>Pelobatoidea</taxon>
        <taxon>Megophryidae</taxon>
        <taxon>Leptobrachium</taxon>
    </lineage>
</organism>
<dbReference type="Gene3D" id="1.25.40.530">
    <property type="entry name" value="MyTH4 domain"/>
    <property type="match status" value="1"/>
</dbReference>